<gene>
    <name evidence="1" type="ORF">RHMOL_Rhmol04G0265800</name>
</gene>
<proteinExistence type="predicted"/>
<protein>
    <submittedName>
        <fullName evidence="1">Uncharacterized protein</fullName>
    </submittedName>
</protein>
<dbReference type="Proteomes" id="UP001062846">
    <property type="component" value="Chromosome 4"/>
</dbReference>
<evidence type="ECO:0000313" key="1">
    <source>
        <dbReference type="EMBL" id="KAI8560548.1"/>
    </source>
</evidence>
<name>A0ACC0P711_RHOML</name>
<organism evidence="1 2">
    <name type="scientific">Rhododendron molle</name>
    <name type="common">Chinese azalea</name>
    <name type="synonym">Azalea mollis</name>
    <dbReference type="NCBI Taxonomy" id="49168"/>
    <lineage>
        <taxon>Eukaryota</taxon>
        <taxon>Viridiplantae</taxon>
        <taxon>Streptophyta</taxon>
        <taxon>Embryophyta</taxon>
        <taxon>Tracheophyta</taxon>
        <taxon>Spermatophyta</taxon>
        <taxon>Magnoliopsida</taxon>
        <taxon>eudicotyledons</taxon>
        <taxon>Gunneridae</taxon>
        <taxon>Pentapetalae</taxon>
        <taxon>asterids</taxon>
        <taxon>Ericales</taxon>
        <taxon>Ericaceae</taxon>
        <taxon>Ericoideae</taxon>
        <taxon>Rhodoreae</taxon>
        <taxon>Rhododendron</taxon>
    </lineage>
</organism>
<evidence type="ECO:0000313" key="2">
    <source>
        <dbReference type="Proteomes" id="UP001062846"/>
    </source>
</evidence>
<dbReference type="EMBL" id="CM046391">
    <property type="protein sequence ID" value="KAI8560548.1"/>
    <property type="molecule type" value="Genomic_DNA"/>
</dbReference>
<accession>A0ACC0P711</accession>
<sequence length="123" mass="13536">MSKSVSQGDTESDSDGDKDGESESESDSHSGAMKLPNLSAFATRLVIEERSVELGKLRKLTRIPELLKDLGLLPICKYAGRANLTIVREFFAGINSFEVDQVERIMLSTVKGHTIRLTPDRLA</sequence>
<reference evidence="1" key="1">
    <citation type="submission" date="2022-02" db="EMBL/GenBank/DDBJ databases">
        <title>Plant Genome Project.</title>
        <authorList>
            <person name="Zhang R.-G."/>
        </authorList>
    </citation>
    <scope>NUCLEOTIDE SEQUENCE</scope>
    <source>
        <strain evidence="1">AT1</strain>
    </source>
</reference>
<keyword evidence="2" id="KW-1185">Reference proteome</keyword>
<comment type="caution">
    <text evidence="1">The sequence shown here is derived from an EMBL/GenBank/DDBJ whole genome shotgun (WGS) entry which is preliminary data.</text>
</comment>